<dbReference type="EMBL" id="BAAAXF010000074">
    <property type="protein sequence ID" value="GAA3503385.1"/>
    <property type="molecule type" value="Genomic_DNA"/>
</dbReference>
<dbReference type="PROSITE" id="PS50994">
    <property type="entry name" value="INTEGRASE"/>
    <property type="match status" value="1"/>
</dbReference>
<feature type="domain" description="Integrase catalytic" evidence="1">
    <location>
        <begin position="53"/>
        <end position="189"/>
    </location>
</feature>
<dbReference type="Proteomes" id="UP001501455">
    <property type="component" value="Unassembled WGS sequence"/>
</dbReference>
<protein>
    <recommendedName>
        <fullName evidence="1">Integrase catalytic domain-containing protein</fullName>
    </recommendedName>
</protein>
<dbReference type="InterPro" id="IPR036397">
    <property type="entry name" value="RNaseH_sf"/>
</dbReference>
<dbReference type="RefSeq" id="WP_345584187.1">
    <property type="nucleotide sequence ID" value="NZ_BAAAXF010000074.1"/>
</dbReference>
<keyword evidence="3" id="KW-1185">Reference proteome</keyword>
<dbReference type="SUPFAM" id="SSF53098">
    <property type="entry name" value="Ribonuclease H-like"/>
    <property type="match status" value="1"/>
</dbReference>
<comment type="caution">
    <text evidence="2">The sequence shown here is derived from an EMBL/GenBank/DDBJ whole genome shotgun (WGS) entry which is preliminary data.</text>
</comment>
<evidence type="ECO:0000259" key="1">
    <source>
        <dbReference type="PROSITE" id="PS50994"/>
    </source>
</evidence>
<dbReference type="Gene3D" id="3.30.420.10">
    <property type="entry name" value="Ribonuclease H-like superfamily/Ribonuclease H"/>
    <property type="match status" value="1"/>
</dbReference>
<dbReference type="InterPro" id="IPR001584">
    <property type="entry name" value="Integrase_cat-core"/>
</dbReference>
<reference evidence="3" key="1">
    <citation type="journal article" date="2019" name="Int. J. Syst. Evol. Microbiol.">
        <title>The Global Catalogue of Microorganisms (GCM) 10K type strain sequencing project: providing services to taxonomists for standard genome sequencing and annotation.</title>
        <authorList>
            <consortium name="The Broad Institute Genomics Platform"/>
            <consortium name="The Broad Institute Genome Sequencing Center for Infectious Disease"/>
            <person name="Wu L."/>
            <person name="Ma J."/>
        </authorList>
    </citation>
    <scope>NUCLEOTIDE SEQUENCE [LARGE SCALE GENOMIC DNA]</scope>
    <source>
        <strain evidence="3">JCM 4816</strain>
    </source>
</reference>
<proteinExistence type="predicted"/>
<name>A0ABP6U891_9ACTN</name>
<sequence>MGQQQLVDHRATRPRTVLGHADERVVAALREVLEAGRERDAGAASGVHRDDGVVERPELIIALDAATRTLCATVPRMKGTRSVDAAQLLAQMVVPAPMRPGWAEVLAMDHSVVPCERLLSVDARLAGAAARPVIAPQTIAVDQGKVFVSSSFIAACESLGIPVQPAPPGNGPAKGHVERSFSSINTLFV</sequence>
<organism evidence="2 3">
    <name type="scientific">Streptomyces prasinosporus</name>
    <dbReference type="NCBI Taxonomy" id="68256"/>
    <lineage>
        <taxon>Bacteria</taxon>
        <taxon>Bacillati</taxon>
        <taxon>Actinomycetota</taxon>
        <taxon>Actinomycetes</taxon>
        <taxon>Kitasatosporales</taxon>
        <taxon>Streptomycetaceae</taxon>
        <taxon>Streptomyces</taxon>
        <taxon>Streptomyces albogriseolus group</taxon>
    </lineage>
</organism>
<dbReference type="InterPro" id="IPR012337">
    <property type="entry name" value="RNaseH-like_sf"/>
</dbReference>
<evidence type="ECO:0000313" key="3">
    <source>
        <dbReference type="Proteomes" id="UP001501455"/>
    </source>
</evidence>
<evidence type="ECO:0000313" key="2">
    <source>
        <dbReference type="EMBL" id="GAA3503385.1"/>
    </source>
</evidence>
<gene>
    <name evidence="2" type="ORF">GCM10019016_104950</name>
</gene>
<accession>A0ABP6U891</accession>